<dbReference type="InterPro" id="IPR012296">
    <property type="entry name" value="Nuclease_put_TT1808"/>
</dbReference>
<comment type="caution">
    <text evidence="2">The sequence shown here is derived from an EMBL/GenBank/DDBJ whole genome shotgun (WGS) entry which is preliminary data.</text>
</comment>
<sequence length="215" mass="24812">MVASISLNRIEIPAGQRIYLHDIDWQELEQILLELGDKRATRIAYFDGELEIRMPLPEHERAKVLISYLLVVLLEELDLPWESLGSSTFKKESMKAGIEPDDCFYLKNCRAMIRKKRLDLTIDPPPDLAIEVDLTSPTQISAYEALGVPEIWRYKNGKLVIFILADGHYIEVSISPTFPTLPVREGISRLLERSTEMLMSEAIKVFRQEVRQWLK</sequence>
<evidence type="ECO:0000313" key="3">
    <source>
        <dbReference type="Proteomes" id="UP000238762"/>
    </source>
</evidence>
<proteinExistence type="predicted"/>
<dbReference type="PANTHER" id="PTHR47152">
    <property type="entry name" value="SLR2084 PROTEIN-RELATED"/>
    <property type="match status" value="1"/>
</dbReference>
<dbReference type="InterPro" id="IPR008538">
    <property type="entry name" value="Uma2"/>
</dbReference>
<evidence type="ECO:0000313" key="2">
    <source>
        <dbReference type="EMBL" id="PSB04102.1"/>
    </source>
</evidence>
<dbReference type="RefSeq" id="WP_106287661.1">
    <property type="nucleotide sequence ID" value="NZ_CAWNTC010000216.1"/>
</dbReference>
<gene>
    <name evidence="2" type="ORF">C7B64_05560</name>
</gene>
<dbReference type="InterPro" id="IPR011335">
    <property type="entry name" value="Restrct_endonuc-II-like"/>
</dbReference>
<dbReference type="Proteomes" id="UP000238762">
    <property type="component" value="Unassembled WGS sequence"/>
</dbReference>
<dbReference type="Gene3D" id="3.90.1570.10">
    <property type="entry name" value="tt1808, chain A"/>
    <property type="match status" value="1"/>
</dbReference>
<dbReference type="PANTHER" id="PTHR47152:SF1">
    <property type="entry name" value="SLL1186 PROTEIN"/>
    <property type="match status" value="1"/>
</dbReference>
<dbReference type="Pfam" id="PF05685">
    <property type="entry name" value="Uma2"/>
    <property type="match status" value="1"/>
</dbReference>
<organism evidence="2 3">
    <name type="scientific">Merismopedia glauca CCAP 1448/3</name>
    <dbReference type="NCBI Taxonomy" id="1296344"/>
    <lineage>
        <taxon>Bacteria</taxon>
        <taxon>Bacillati</taxon>
        <taxon>Cyanobacteriota</taxon>
        <taxon>Cyanophyceae</taxon>
        <taxon>Synechococcales</taxon>
        <taxon>Merismopediaceae</taxon>
        <taxon>Merismopedia</taxon>
    </lineage>
</organism>
<feature type="domain" description="Putative restriction endonuclease" evidence="1">
    <location>
        <begin position="25"/>
        <end position="188"/>
    </location>
</feature>
<dbReference type="SUPFAM" id="SSF52980">
    <property type="entry name" value="Restriction endonuclease-like"/>
    <property type="match status" value="1"/>
</dbReference>
<reference evidence="2 3" key="2">
    <citation type="submission" date="2018-03" db="EMBL/GenBank/DDBJ databases">
        <title>The ancient ancestry and fast evolution of plastids.</title>
        <authorList>
            <person name="Moore K.R."/>
            <person name="Magnabosco C."/>
            <person name="Momper L."/>
            <person name="Gold D.A."/>
            <person name="Bosak T."/>
            <person name="Fournier G.P."/>
        </authorList>
    </citation>
    <scope>NUCLEOTIDE SEQUENCE [LARGE SCALE GENOMIC DNA]</scope>
    <source>
        <strain evidence="2 3">CCAP 1448/3</strain>
    </source>
</reference>
<dbReference type="EMBL" id="PVWJ01000018">
    <property type="protein sequence ID" value="PSB04102.1"/>
    <property type="molecule type" value="Genomic_DNA"/>
</dbReference>
<keyword evidence="3" id="KW-1185">Reference proteome</keyword>
<reference evidence="2 3" key="1">
    <citation type="submission" date="2018-02" db="EMBL/GenBank/DDBJ databases">
        <authorList>
            <person name="Cohen D.B."/>
            <person name="Kent A.D."/>
        </authorList>
    </citation>
    <scope>NUCLEOTIDE SEQUENCE [LARGE SCALE GENOMIC DNA]</scope>
    <source>
        <strain evidence="2 3">CCAP 1448/3</strain>
    </source>
</reference>
<name>A0A2T1C747_9CYAN</name>
<dbReference type="CDD" id="cd06260">
    <property type="entry name" value="DUF820-like"/>
    <property type="match status" value="1"/>
</dbReference>
<dbReference type="AlphaFoldDB" id="A0A2T1C747"/>
<accession>A0A2T1C747</accession>
<evidence type="ECO:0000259" key="1">
    <source>
        <dbReference type="Pfam" id="PF05685"/>
    </source>
</evidence>
<dbReference type="OrthoDB" id="5768410at2"/>
<protein>
    <recommendedName>
        <fullName evidence="1">Putative restriction endonuclease domain-containing protein</fullName>
    </recommendedName>
</protein>